<feature type="domain" description="GIY-YIG" evidence="2">
    <location>
        <begin position="1"/>
        <end position="82"/>
    </location>
</feature>
<dbReference type="PANTHER" id="PTHR34477:SF1">
    <property type="entry name" value="UPF0213 PROTEIN YHBQ"/>
    <property type="match status" value="1"/>
</dbReference>
<comment type="caution">
    <text evidence="3">The sequence shown here is derived from an EMBL/GenBank/DDBJ whole genome shotgun (WGS) entry which is preliminary data.</text>
</comment>
<organism evidence="3 4">
    <name type="scientific">Candidatus Zambryskibacteria bacterium RIFOXYC1_FULL_39_10</name>
    <dbReference type="NCBI Taxonomy" id="1802779"/>
    <lineage>
        <taxon>Bacteria</taxon>
        <taxon>Candidatus Zambryskiibacteriota</taxon>
    </lineage>
</organism>
<reference evidence="3 4" key="1">
    <citation type="journal article" date="2016" name="Nat. Commun.">
        <title>Thousands of microbial genomes shed light on interconnected biogeochemical processes in an aquifer system.</title>
        <authorList>
            <person name="Anantharaman K."/>
            <person name="Brown C.T."/>
            <person name="Hug L.A."/>
            <person name="Sharon I."/>
            <person name="Castelle C.J."/>
            <person name="Probst A.J."/>
            <person name="Thomas B.C."/>
            <person name="Singh A."/>
            <person name="Wilkins M.J."/>
            <person name="Karaoz U."/>
            <person name="Brodie E.L."/>
            <person name="Williams K.H."/>
            <person name="Hubbard S.S."/>
            <person name="Banfield J.F."/>
        </authorList>
    </citation>
    <scope>NUCLEOTIDE SEQUENCE [LARGE SCALE GENOMIC DNA]</scope>
</reference>
<dbReference type="Proteomes" id="UP000177697">
    <property type="component" value="Unassembled WGS sequence"/>
</dbReference>
<dbReference type="PANTHER" id="PTHR34477">
    <property type="entry name" value="UPF0213 PROTEIN YHBQ"/>
    <property type="match status" value="1"/>
</dbReference>
<proteinExistence type="inferred from homology"/>
<gene>
    <name evidence="3" type="ORF">A2431_03060</name>
</gene>
<dbReference type="EMBL" id="MHWW01000011">
    <property type="protein sequence ID" value="OHB15001.1"/>
    <property type="molecule type" value="Genomic_DNA"/>
</dbReference>
<dbReference type="SUPFAM" id="SSF82771">
    <property type="entry name" value="GIY-YIG endonuclease"/>
    <property type="match status" value="1"/>
</dbReference>
<dbReference type="InterPro" id="IPR000305">
    <property type="entry name" value="GIY-YIG_endonuc"/>
</dbReference>
<dbReference type="PROSITE" id="PS50164">
    <property type="entry name" value="GIY_YIG"/>
    <property type="match status" value="1"/>
</dbReference>
<accession>A0A1G2V065</accession>
<sequence>MFKVYVIQNSDSGKIYIGQTSDISKRLKYHNGIKKSKEKSYTSKNIGKGFWNVVYSEDFETRREAMKREKELKSSKGRSFVKSIIMRP</sequence>
<comment type="similarity">
    <text evidence="1">Belongs to the UPF0213 family.</text>
</comment>
<dbReference type="Gene3D" id="3.40.1440.10">
    <property type="entry name" value="GIY-YIG endonuclease"/>
    <property type="match status" value="1"/>
</dbReference>
<evidence type="ECO:0000256" key="1">
    <source>
        <dbReference type="ARBA" id="ARBA00007435"/>
    </source>
</evidence>
<dbReference type="InterPro" id="IPR035901">
    <property type="entry name" value="GIY-YIG_endonuc_sf"/>
</dbReference>
<protein>
    <recommendedName>
        <fullName evidence="2">GIY-YIG domain-containing protein</fullName>
    </recommendedName>
</protein>
<evidence type="ECO:0000259" key="2">
    <source>
        <dbReference type="PROSITE" id="PS50164"/>
    </source>
</evidence>
<evidence type="ECO:0000313" key="4">
    <source>
        <dbReference type="Proteomes" id="UP000177697"/>
    </source>
</evidence>
<dbReference type="AlphaFoldDB" id="A0A1G2V065"/>
<dbReference type="InterPro" id="IPR050190">
    <property type="entry name" value="UPF0213_domain"/>
</dbReference>
<evidence type="ECO:0000313" key="3">
    <source>
        <dbReference type="EMBL" id="OHB15001.1"/>
    </source>
</evidence>
<dbReference type="Pfam" id="PF01541">
    <property type="entry name" value="GIY-YIG"/>
    <property type="match status" value="1"/>
</dbReference>
<name>A0A1G2V065_9BACT</name>